<keyword evidence="2" id="KW-1185">Reference proteome</keyword>
<dbReference type="GO" id="GO:0008168">
    <property type="term" value="F:methyltransferase activity"/>
    <property type="evidence" value="ECO:0007669"/>
    <property type="project" value="UniProtKB-KW"/>
</dbReference>
<evidence type="ECO:0000313" key="2">
    <source>
        <dbReference type="Proteomes" id="UP001059950"/>
    </source>
</evidence>
<dbReference type="Proteomes" id="UP001059950">
    <property type="component" value="Chromosome"/>
</dbReference>
<reference evidence="1" key="1">
    <citation type="submission" date="2021-04" db="EMBL/GenBank/DDBJ databases">
        <title>Oceanospirillales bacteria with DddD are important DMSP degraders in coastal seawater.</title>
        <authorList>
            <person name="Liu J."/>
        </authorList>
    </citation>
    <scope>NUCLEOTIDE SEQUENCE</scope>
    <source>
        <strain evidence="1">GY6</strain>
    </source>
</reference>
<name>A0ABY5GZT0_9GAMM</name>
<accession>A0ABY5GZT0</accession>
<dbReference type="InterPro" id="IPR029063">
    <property type="entry name" value="SAM-dependent_MTases_sf"/>
</dbReference>
<evidence type="ECO:0000313" key="1">
    <source>
        <dbReference type="EMBL" id="UTW05274.1"/>
    </source>
</evidence>
<gene>
    <name evidence="1" type="ORF">KDX31_02710</name>
</gene>
<dbReference type="EMBL" id="CP073344">
    <property type="protein sequence ID" value="UTW05274.1"/>
    <property type="molecule type" value="Genomic_DNA"/>
</dbReference>
<protein>
    <submittedName>
        <fullName evidence="1">SAM-dependent methyltransferase</fullName>
    </submittedName>
</protein>
<dbReference type="Gene3D" id="3.40.50.150">
    <property type="entry name" value="Vaccinia Virus protein VP39"/>
    <property type="match status" value="1"/>
</dbReference>
<organism evidence="1 2">
    <name type="scientific">Amphritea atlantica</name>
    <dbReference type="NCBI Taxonomy" id="355243"/>
    <lineage>
        <taxon>Bacteria</taxon>
        <taxon>Pseudomonadati</taxon>
        <taxon>Pseudomonadota</taxon>
        <taxon>Gammaproteobacteria</taxon>
        <taxon>Oceanospirillales</taxon>
        <taxon>Oceanospirillaceae</taxon>
        <taxon>Amphritea</taxon>
    </lineage>
</organism>
<keyword evidence="1" id="KW-0489">Methyltransferase</keyword>
<sequence>MFALSEDDLQKRLLGCGDGPACFNAQLTQRGGNVISVDPVYQFSSEQIRSRIEEVYPQIMSQMEQNADSYIWESIKDVAELGKVRMAAMQRFLSDYDSGLEAGRYISASLPNLPFQDQQFELALCSHFLFLYSEHFDLEQHIQGMKELCRAAAEVRVYPLLSLDSKPSKHLSAVIEALEAAGIRTSLQTVDYRFQRGATDMLIAHAV</sequence>
<proteinExistence type="predicted"/>
<keyword evidence="1" id="KW-0808">Transferase</keyword>
<dbReference type="GO" id="GO:0032259">
    <property type="term" value="P:methylation"/>
    <property type="evidence" value="ECO:0007669"/>
    <property type="project" value="UniProtKB-KW"/>
</dbReference>